<evidence type="ECO:0000313" key="2">
    <source>
        <dbReference type="Proteomes" id="UP001500751"/>
    </source>
</evidence>
<keyword evidence="2" id="KW-1185">Reference proteome</keyword>
<reference evidence="2" key="1">
    <citation type="journal article" date="2019" name="Int. J. Syst. Evol. Microbiol.">
        <title>The Global Catalogue of Microorganisms (GCM) 10K type strain sequencing project: providing services to taxonomists for standard genome sequencing and annotation.</title>
        <authorList>
            <consortium name="The Broad Institute Genomics Platform"/>
            <consortium name="The Broad Institute Genome Sequencing Center for Infectious Disease"/>
            <person name="Wu L."/>
            <person name="Ma J."/>
        </authorList>
    </citation>
    <scope>NUCLEOTIDE SEQUENCE [LARGE SCALE GENOMIC DNA]</scope>
    <source>
        <strain evidence="2">JCM 16014</strain>
    </source>
</reference>
<dbReference type="Proteomes" id="UP001500751">
    <property type="component" value="Unassembled WGS sequence"/>
</dbReference>
<protein>
    <recommendedName>
        <fullName evidence="3">XRE family transcriptional regulator</fullName>
    </recommendedName>
</protein>
<name>A0ABP5H3Y0_9ACTN</name>
<evidence type="ECO:0000313" key="1">
    <source>
        <dbReference type="EMBL" id="GAA2062054.1"/>
    </source>
</evidence>
<evidence type="ECO:0008006" key="3">
    <source>
        <dbReference type="Google" id="ProtNLM"/>
    </source>
</evidence>
<sequence>MSFYTFRPVANGLGTDHPIPDLPFVDDSHLPTDPRAIEAVGRKEGGSTWGRQDNVPRSEGWAAFTTDAERTDLAWYVRFHPGHGRSVMLVRDDDASLQHQTFVWDMPTALAFRAGGYWWDGAFWYRPAQIFDSAAERIVARAVPGATTVTAADLLDSAADASRARILTVAEFDLDAPAPRQWLNDLALWAQRRNGGKPLDECVVRLAAPELSGDQLISAAEMAQIADIEPSTFRAYTARGEAGVPEPQATVSGRNAWSRPVAMDWVEQRKRSWESVQDAVAVDHAGVPVATGVSELWTRYTNIMFGRLWSRGDFRQRWALRWRTEERVRQVAQDLGWSVAGNLANIVPMEELAFTIKHAILDEIASSQQLDRDTGKTGPEVASWEFHGINFRIAKMLDWLIRHNPASGQNVIADVIGEAQDRFGVPRHVTVNTISTALSLDGKLDEKTLDEFLNRALPVAE</sequence>
<dbReference type="EMBL" id="BAAAQN010000086">
    <property type="protein sequence ID" value="GAA2062054.1"/>
    <property type="molecule type" value="Genomic_DNA"/>
</dbReference>
<comment type="caution">
    <text evidence="1">The sequence shown here is derived from an EMBL/GenBank/DDBJ whole genome shotgun (WGS) entry which is preliminary data.</text>
</comment>
<dbReference type="RefSeq" id="WP_344671567.1">
    <property type="nucleotide sequence ID" value="NZ_BAAAQN010000086.1"/>
</dbReference>
<gene>
    <name evidence="1" type="ORF">GCM10009839_86430</name>
</gene>
<proteinExistence type="predicted"/>
<accession>A0ABP5H3Y0</accession>
<organism evidence="1 2">
    <name type="scientific">Catenulispora yoronensis</name>
    <dbReference type="NCBI Taxonomy" id="450799"/>
    <lineage>
        <taxon>Bacteria</taxon>
        <taxon>Bacillati</taxon>
        <taxon>Actinomycetota</taxon>
        <taxon>Actinomycetes</taxon>
        <taxon>Catenulisporales</taxon>
        <taxon>Catenulisporaceae</taxon>
        <taxon>Catenulispora</taxon>
    </lineage>
</organism>